<reference evidence="1 2" key="1">
    <citation type="journal article" date="2015" name="Genome Announc.">
        <title>Draft Genome of the Euendolithic (true boring) Cyanobacterium Mastigocoleus testarum strain BC008.</title>
        <authorList>
            <person name="Guida B.S."/>
            <person name="Garcia-Pichel F."/>
        </authorList>
    </citation>
    <scope>NUCLEOTIDE SEQUENCE [LARGE SCALE GENOMIC DNA]</scope>
    <source>
        <strain evidence="1 2">BC008</strain>
    </source>
</reference>
<sequence length="134" mass="15199">MFLVSSTTIVTLIVNPTFANSRPAQCVSPMTNTPGNIRYTGDCIPRPLWINPNYGSNYARFMRVAIKSAVNKYDYDTAIINFYRAQEISGYRDPEVRRGLLGAVMAKAIKKTPVPGYSHPRIWLLITGEYYDER</sequence>
<proteinExistence type="predicted"/>
<dbReference type="OrthoDB" id="512351at2"/>
<gene>
    <name evidence="1" type="ORF">BC008_24515</name>
</gene>
<dbReference type="AlphaFoldDB" id="A0A0V7ZPT8"/>
<keyword evidence="2" id="KW-1185">Reference proteome</keyword>
<evidence type="ECO:0000313" key="2">
    <source>
        <dbReference type="Proteomes" id="UP000053372"/>
    </source>
</evidence>
<protein>
    <submittedName>
        <fullName evidence="1">Uncharacterized protein</fullName>
    </submittedName>
</protein>
<name>A0A0V7ZPT8_9CYAN</name>
<evidence type="ECO:0000313" key="1">
    <source>
        <dbReference type="EMBL" id="KST66143.1"/>
    </source>
</evidence>
<comment type="caution">
    <text evidence="1">The sequence shown here is derived from an EMBL/GenBank/DDBJ whole genome shotgun (WGS) entry which is preliminary data.</text>
</comment>
<dbReference type="EMBL" id="LMTZ01000099">
    <property type="protein sequence ID" value="KST66143.1"/>
    <property type="molecule type" value="Genomic_DNA"/>
</dbReference>
<dbReference type="Proteomes" id="UP000053372">
    <property type="component" value="Unassembled WGS sequence"/>
</dbReference>
<organism evidence="1 2">
    <name type="scientific">Mastigocoleus testarum BC008</name>
    <dbReference type="NCBI Taxonomy" id="371196"/>
    <lineage>
        <taxon>Bacteria</taxon>
        <taxon>Bacillati</taxon>
        <taxon>Cyanobacteriota</taxon>
        <taxon>Cyanophyceae</taxon>
        <taxon>Nostocales</taxon>
        <taxon>Hapalosiphonaceae</taxon>
        <taxon>Mastigocoleus</taxon>
    </lineage>
</organism>
<accession>A0A0V7ZPT8</accession>